<evidence type="ECO:0000256" key="2">
    <source>
        <dbReference type="ARBA" id="ARBA00004613"/>
    </source>
</evidence>
<evidence type="ECO:0000256" key="4">
    <source>
        <dbReference type="ARBA" id="ARBA00011245"/>
    </source>
</evidence>
<dbReference type="GO" id="GO:0004338">
    <property type="term" value="F:glucan exo-1,3-beta-glucosidase activity"/>
    <property type="evidence" value="ECO:0007669"/>
    <property type="project" value="UniProtKB-EC"/>
</dbReference>
<evidence type="ECO:0000256" key="11">
    <source>
        <dbReference type="ARBA" id="ARBA00036824"/>
    </source>
</evidence>
<dbReference type="RefSeq" id="XP_025399108.1">
    <property type="nucleotide sequence ID" value="XM_025547144.1"/>
</dbReference>
<evidence type="ECO:0000256" key="5">
    <source>
        <dbReference type="ARBA" id="ARBA00022525"/>
    </source>
</evidence>
<dbReference type="Gene3D" id="3.20.20.80">
    <property type="entry name" value="Glycosidases"/>
    <property type="match status" value="1"/>
</dbReference>
<comment type="subunit">
    <text evidence="4">Monomer.</text>
</comment>
<dbReference type="GO" id="GO:0009986">
    <property type="term" value="C:cell surface"/>
    <property type="evidence" value="ECO:0007669"/>
    <property type="project" value="TreeGrafter"/>
</dbReference>
<comment type="caution">
    <text evidence="19">The sequence shown here is derived from an EMBL/GenBank/DDBJ whole genome shotgun (WGS) entry which is preliminary data.</text>
</comment>
<reference evidence="19 20" key="1">
    <citation type="submission" date="2016-12" db="EMBL/GenBank/DDBJ databases">
        <title>The genomes of Aspergillus section Nigri reveals drivers in fungal speciation.</title>
        <authorList>
            <consortium name="DOE Joint Genome Institute"/>
            <person name="Vesth T.C."/>
            <person name="Nybo J."/>
            <person name="Theobald S."/>
            <person name="Brandl J."/>
            <person name="Frisvad J.C."/>
            <person name="Nielsen K.F."/>
            <person name="Lyhne E.K."/>
            <person name="Kogle M.E."/>
            <person name="Kuo A."/>
            <person name="Riley R."/>
            <person name="Clum A."/>
            <person name="Nolan M."/>
            <person name="Lipzen A."/>
            <person name="Salamov A."/>
            <person name="Henrissat B."/>
            <person name="Wiebenga A."/>
            <person name="De Vries R.P."/>
            <person name="Grigoriev I.V."/>
            <person name="Mortensen U.H."/>
            <person name="Andersen M.R."/>
            <person name="Baker S.E."/>
        </authorList>
    </citation>
    <scope>NUCLEOTIDE SEQUENCE [LARGE SCALE GENOMIC DNA]</scope>
    <source>
        <strain evidence="19 20">CBS 117.55</strain>
    </source>
</reference>
<evidence type="ECO:0000256" key="12">
    <source>
        <dbReference type="ARBA" id="ARBA00037254"/>
    </source>
</evidence>
<evidence type="ECO:0000256" key="6">
    <source>
        <dbReference type="ARBA" id="ARBA00022729"/>
    </source>
</evidence>
<dbReference type="VEuPathDB" id="FungiDB:BO70DRAFT_40624"/>
<dbReference type="OrthoDB" id="1887033at2759"/>
<keyword evidence="7 16" id="KW-0378">Hydrolase</keyword>
<keyword evidence="10" id="KW-0961">Cell wall biogenesis/degradation</keyword>
<feature type="chain" id="PRO_5016375086" description="glucan 1,3-beta-glucosidase" evidence="17">
    <location>
        <begin position="24"/>
        <end position="392"/>
    </location>
</feature>
<feature type="domain" description="Glycoside hydrolase family 5" evidence="18">
    <location>
        <begin position="95"/>
        <end position="362"/>
    </location>
</feature>
<evidence type="ECO:0000256" key="8">
    <source>
        <dbReference type="ARBA" id="ARBA00023211"/>
    </source>
</evidence>
<dbReference type="AlphaFoldDB" id="A0A317W663"/>
<proteinExistence type="inferred from homology"/>
<dbReference type="STRING" id="1448321.A0A317W663"/>
<organism evidence="19 20">
    <name type="scientific">Aspergillus heteromorphus CBS 117.55</name>
    <dbReference type="NCBI Taxonomy" id="1448321"/>
    <lineage>
        <taxon>Eukaryota</taxon>
        <taxon>Fungi</taxon>
        <taxon>Dikarya</taxon>
        <taxon>Ascomycota</taxon>
        <taxon>Pezizomycotina</taxon>
        <taxon>Eurotiomycetes</taxon>
        <taxon>Eurotiomycetidae</taxon>
        <taxon>Eurotiales</taxon>
        <taxon>Aspergillaceae</taxon>
        <taxon>Aspergillus</taxon>
        <taxon>Aspergillus subgen. Circumdati</taxon>
    </lineage>
</organism>
<dbReference type="PANTHER" id="PTHR31297">
    <property type="entry name" value="GLUCAN ENDO-1,6-BETA-GLUCOSIDASE B"/>
    <property type="match status" value="1"/>
</dbReference>
<dbReference type="GO" id="GO:0009251">
    <property type="term" value="P:glucan catabolic process"/>
    <property type="evidence" value="ECO:0007669"/>
    <property type="project" value="TreeGrafter"/>
</dbReference>
<evidence type="ECO:0000256" key="3">
    <source>
        <dbReference type="ARBA" id="ARBA00005641"/>
    </source>
</evidence>
<comment type="subcellular location">
    <subcellularLocation>
        <location evidence="2">Secreted</location>
    </subcellularLocation>
</comment>
<comment type="similarity">
    <text evidence="3 16">Belongs to the glycosyl hydrolase 5 (cellulase A) family.</text>
</comment>
<evidence type="ECO:0000256" key="14">
    <source>
        <dbReference type="ARBA" id="ARBA00041261"/>
    </source>
</evidence>
<gene>
    <name evidence="19" type="ORF">BO70DRAFT_40624</name>
</gene>
<dbReference type="PANTHER" id="PTHR31297:SF1">
    <property type="entry name" value="GLUCAN 1,3-BETA-GLUCOSIDASE I_II-RELATED"/>
    <property type="match status" value="1"/>
</dbReference>
<evidence type="ECO:0000256" key="17">
    <source>
        <dbReference type="SAM" id="SignalP"/>
    </source>
</evidence>
<dbReference type="GO" id="GO:0071555">
    <property type="term" value="P:cell wall organization"/>
    <property type="evidence" value="ECO:0007669"/>
    <property type="project" value="UniProtKB-KW"/>
</dbReference>
<evidence type="ECO:0000256" key="7">
    <source>
        <dbReference type="ARBA" id="ARBA00022801"/>
    </source>
</evidence>
<keyword evidence="6 17" id="KW-0732">Signal</keyword>
<accession>A0A317W663</accession>
<keyword evidence="9 16" id="KW-0326">Glycosidase</keyword>
<dbReference type="GeneID" id="37069381"/>
<comment type="cofactor">
    <cofactor evidence="1">
        <name>Mn(2+)</name>
        <dbReference type="ChEBI" id="CHEBI:29035"/>
    </cofactor>
</comment>
<evidence type="ECO:0000256" key="1">
    <source>
        <dbReference type="ARBA" id="ARBA00001936"/>
    </source>
</evidence>
<dbReference type="GO" id="GO:0005576">
    <property type="term" value="C:extracellular region"/>
    <property type="evidence" value="ECO:0007669"/>
    <property type="project" value="UniProtKB-SubCell"/>
</dbReference>
<keyword evidence="8" id="KW-0464">Manganese</keyword>
<name>A0A317W663_9EURO</name>
<evidence type="ECO:0000259" key="18">
    <source>
        <dbReference type="Pfam" id="PF00150"/>
    </source>
</evidence>
<dbReference type="InterPro" id="IPR017853">
    <property type="entry name" value="GH"/>
</dbReference>
<comment type="function">
    <text evidence="12">Beta-glucanases participate in the metabolism of beta-glucan, the main structural component of the cell wall. It could also function biosynthetically as a transglycosylase.</text>
</comment>
<dbReference type="InterPro" id="IPR050386">
    <property type="entry name" value="Glycosyl_hydrolase_5"/>
</dbReference>
<evidence type="ECO:0000313" key="20">
    <source>
        <dbReference type="Proteomes" id="UP000247233"/>
    </source>
</evidence>
<dbReference type="EC" id="3.2.1.58" evidence="13"/>
<evidence type="ECO:0000313" key="19">
    <source>
        <dbReference type="EMBL" id="PWY81843.1"/>
    </source>
</evidence>
<dbReference type="SUPFAM" id="SSF51445">
    <property type="entry name" value="(Trans)glycosidases"/>
    <property type="match status" value="1"/>
</dbReference>
<dbReference type="Pfam" id="PF00150">
    <property type="entry name" value="Cellulase"/>
    <property type="match status" value="1"/>
</dbReference>
<sequence length="392" mass="43636">MLFDMYALLGLLVALGCIRPTFAVPIETPQSSAYVDWRTFKANGVNLGGWFEQESTIDTQFWDKYSGGASDEWGLCEHLGSQCGPVLEHRYATWITTKDIDKLASGGVKVLRIPTTYAAWIKVPGSQLYSGNQTVYLKQIADYAISTYDMHIIVDTHSLPGGVNGLTTGEATGHWDWFWNETNFDYSMQVIDKVISFVQNSGSPQSYSIEPINEPADNNTNMITFGTPEALTDHGAAWVLKYIKAVVQSVAAVNPKVPVMFQGSFKYPSYWAGDFPADTNLVFDVHNYYFENRPATSENLPGLLYSDARARSSDGKFPVFVGEWAIQTTYNNSLALRKRNLNAGLAAFGEYTQGSSYWTAKYTGNTSVDGQGQQRDYWSYETFIDDGFIEGV</sequence>
<dbReference type="InterPro" id="IPR001547">
    <property type="entry name" value="Glyco_hydro_5"/>
</dbReference>
<evidence type="ECO:0000256" key="10">
    <source>
        <dbReference type="ARBA" id="ARBA00023316"/>
    </source>
</evidence>
<evidence type="ECO:0000256" key="13">
    <source>
        <dbReference type="ARBA" id="ARBA00038929"/>
    </source>
</evidence>
<feature type="signal peptide" evidence="17">
    <location>
        <begin position="1"/>
        <end position="23"/>
    </location>
</feature>
<protein>
    <recommendedName>
        <fullName evidence="13">glucan 1,3-beta-glucosidase</fullName>
        <ecNumber evidence="13">3.2.1.58</ecNumber>
    </recommendedName>
    <alternativeName>
        <fullName evidence="15">Exo-1,3-beta-glucanase 1</fullName>
    </alternativeName>
    <alternativeName>
        <fullName evidence="14">Exo-1,3-beta-glucanase A</fullName>
    </alternativeName>
</protein>
<evidence type="ECO:0000256" key="15">
    <source>
        <dbReference type="ARBA" id="ARBA00041265"/>
    </source>
</evidence>
<evidence type="ECO:0000256" key="16">
    <source>
        <dbReference type="RuleBase" id="RU361153"/>
    </source>
</evidence>
<keyword evidence="5" id="KW-0964">Secreted</keyword>
<dbReference type="Proteomes" id="UP000247233">
    <property type="component" value="Unassembled WGS sequence"/>
</dbReference>
<evidence type="ECO:0000256" key="9">
    <source>
        <dbReference type="ARBA" id="ARBA00023295"/>
    </source>
</evidence>
<comment type="catalytic activity">
    <reaction evidence="11">
        <text>Successive hydrolysis of beta-D-glucose units from the non-reducing ends of (1-&gt;3)-beta-D-glucans, releasing alpha-glucose.</text>
        <dbReference type="EC" id="3.2.1.58"/>
    </reaction>
</comment>
<dbReference type="EMBL" id="MSFL01000013">
    <property type="protein sequence ID" value="PWY81843.1"/>
    <property type="molecule type" value="Genomic_DNA"/>
</dbReference>
<keyword evidence="20" id="KW-1185">Reference proteome</keyword>